<reference evidence="6 7" key="1">
    <citation type="submission" date="2018-11" db="EMBL/GenBank/DDBJ databases">
        <title>Sequencing the genomes of 1000 actinobacteria strains.</title>
        <authorList>
            <person name="Klenk H.-P."/>
        </authorList>
    </citation>
    <scope>NUCLEOTIDE SEQUENCE [LARGE SCALE GENOMIC DNA]</scope>
    <source>
        <strain evidence="6 7">DSM 44254</strain>
    </source>
</reference>
<accession>A0A3N1CY35</accession>
<dbReference type="InterPro" id="IPR001647">
    <property type="entry name" value="HTH_TetR"/>
</dbReference>
<evidence type="ECO:0000256" key="3">
    <source>
        <dbReference type="ARBA" id="ARBA00023163"/>
    </source>
</evidence>
<evidence type="ECO:0000256" key="4">
    <source>
        <dbReference type="PROSITE-ProRule" id="PRU00335"/>
    </source>
</evidence>
<dbReference type="PANTHER" id="PTHR30055:SF240">
    <property type="entry name" value="HTH-TYPE TRANSCRIPTIONAL REGULATOR ACRR"/>
    <property type="match status" value="1"/>
</dbReference>
<dbReference type="EMBL" id="RJKE01000001">
    <property type="protein sequence ID" value="ROO85638.1"/>
    <property type="molecule type" value="Genomic_DNA"/>
</dbReference>
<feature type="domain" description="HTH tetR-type" evidence="5">
    <location>
        <begin position="11"/>
        <end position="71"/>
    </location>
</feature>
<dbReference type="InterPro" id="IPR009057">
    <property type="entry name" value="Homeodomain-like_sf"/>
</dbReference>
<organism evidence="6 7">
    <name type="scientific">Actinocorallia herbida</name>
    <dbReference type="NCBI Taxonomy" id="58109"/>
    <lineage>
        <taxon>Bacteria</taxon>
        <taxon>Bacillati</taxon>
        <taxon>Actinomycetota</taxon>
        <taxon>Actinomycetes</taxon>
        <taxon>Streptosporangiales</taxon>
        <taxon>Thermomonosporaceae</taxon>
        <taxon>Actinocorallia</taxon>
    </lineage>
</organism>
<evidence type="ECO:0000256" key="2">
    <source>
        <dbReference type="ARBA" id="ARBA00023125"/>
    </source>
</evidence>
<evidence type="ECO:0000313" key="7">
    <source>
        <dbReference type="Proteomes" id="UP000272400"/>
    </source>
</evidence>
<keyword evidence="3" id="KW-0804">Transcription</keyword>
<comment type="caution">
    <text evidence="6">The sequence shown here is derived from an EMBL/GenBank/DDBJ whole genome shotgun (WGS) entry which is preliminary data.</text>
</comment>
<dbReference type="AlphaFoldDB" id="A0A3N1CY35"/>
<dbReference type="InterPro" id="IPR050109">
    <property type="entry name" value="HTH-type_TetR-like_transc_reg"/>
</dbReference>
<dbReference type="GO" id="GO:0003700">
    <property type="term" value="F:DNA-binding transcription factor activity"/>
    <property type="evidence" value="ECO:0007669"/>
    <property type="project" value="TreeGrafter"/>
</dbReference>
<feature type="domain" description="HTH tetR-type" evidence="5">
    <location>
        <begin position="233"/>
        <end position="293"/>
    </location>
</feature>
<dbReference type="SUPFAM" id="SSF46689">
    <property type="entry name" value="Homeodomain-like"/>
    <property type="match status" value="2"/>
</dbReference>
<evidence type="ECO:0000259" key="5">
    <source>
        <dbReference type="PROSITE" id="PS50977"/>
    </source>
</evidence>
<feature type="DNA-binding region" description="H-T-H motif" evidence="4">
    <location>
        <begin position="34"/>
        <end position="53"/>
    </location>
</feature>
<dbReference type="Pfam" id="PF00440">
    <property type="entry name" value="TetR_N"/>
    <property type="match status" value="2"/>
</dbReference>
<dbReference type="PANTHER" id="PTHR30055">
    <property type="entry name" value="HTH-TYPE TRANSCRIPTIONAL REGULATOR RUTR"/>
    <property type="match status" value="1"/>
</dbReference>
<evidence type="ECO:0000256" key="1">
    <source>
        <dbReference type="ARBA" id="ARBA00023015"/>
    </source>
</evidence>
<dbReference type="Proteomes" id="UP000272400">
    <property type="component" value="Unassembled WGS sequence"/>
</dbReference>
<dbReference type="Gene3D" id="1.10.357.10">
    <property type="entry name" value="Tetracycline Repressor, domain 2"/>
    <property type="match status" value="2"/>
</dbReference>
<dbReference type="GO" id="GO:0000976">
    <property type="term" value="F:transcription cis-regulatory region binding"/>
    <property type="evidence" value="ECO:0007669"/>
    <property type="project" value="TreeGrafter"/>
</dbReference>
<evidence type="ECO:0000313" key="6">
    <source>
        <dbReference type="EMBL" id="ROO85638.1"/>
    </source>
</evidence>
<keyword evidence="1" id="KW-0805">Transcription regulation</keyword>
<dbReference type="Gene3D" id="1.10.10.60">
    <property type="entry name" value="Homeodomain-like"/>
    <property type="match status" value="1"/>
</dbReference>
<keyword evidence="2 4" id="KW-0238">DNA-binding</keyword>
<dbReference type="PROSITE" id="PS50977">
    <property type="entry name" value="HTH_TETR_2"/>
    <property type="match status" value="2"/>
</dbReference>
<feature type="DNA-binding region" description="H-T-H motif" evidence="4">
    <location>
        <begin position="256"/>
        <end position="275"/>
    </location>
</feature>
<protein>
    <submittedName>
        <fullName evidence="6">TetR family transcriptional regulator</fullName>
    </submittedName>
</protein>
<proteinExistence type="predicted"/>
<dbReference type="PRINTS" id="PR00455">
    <property type="entry name" value="HTHTETR"/>
</dbReference>
<keyword evidence="7" id="KW-1185">Reference proteome</keyword>
<gene>
    <name evidence="6" type="ORF">EDD29_3184</name>
</gene>
<name>A0A3N1CY35_9ACTN</name>
<sequence length="422" mass="46521">MVDAAASPVSRQRTDEIRRVAARLFAVSGYSATTMTDIANAVGILPGSLYHHFAAKEEIAVEILTELDQELSALAAKTSRRLTSIDGGPEERLRYVAREVTELSIRSRAALRLYSYEAPSVATERFRTALKLQAPALEKVWKRATEGLVPASEARARDLGLLRFALHHLTLNAALNVPSQADAVHIARQTCDLLLEGLVTDCPDDRTLDDSAAMHAARAAMAEWPALHEPTGSGTREDIIAAARAEFARRGYSATTIRDVAEAAEVRMGTLYRRVDSKEELLKEVLGGYTSSMDLALRSVLTTGTSVAASVDAFALVFVHGKRRFRQESDIVKFSSRGLRAPSAPFQEYFEQTQNRFRLLERLLTQGIADRSVRPISDPGQLGPHVRAVVWLPYQDFGRTSAPRTHAFLRGSLLRGFLTPRR</sequence>